<keyword evidence="2" id="KW-0489">Methyltransferase</keyword>
<reference evidence="2" key="1">
    <citation type="submission" date="2024-05" db="EMBL/GenBank/DDBJ databases">
        <authorList>
            <person name="Kim S."/>
            <person name="Heo J."/>
            <person name="Choi H."/>
            <person name="Choi Y."/>
            <person name="Kwon S.-W."/>
            <person name="Kim Y."/>
        </authorList>
    </citation>
    <scope>NUCLEOTIDE SEQUENCE</scope>
    <source>
        <strain evidence="2">KACC 23699</strain>
    </source>
</reference>
<sequence>MTNMTTHPDHPVLGRFNSAFFWLMGGYLDRHMRQHKAAVFADLPDTVVELGPGVGANLRYLPAGARLIAIEPNRHMHARLRKAARTRGVDLEVRSIVAEHVDLPDASVDAVISSLVLCSVSDPEAVLAEVRRILRPGGRFSFAEHVVAEAGTGTRTAQRLLRRPWAWLFEGCSCERDLAGVIRAAGFGSVDVQPYRIHSPFLPFNTHIAGTAVTADIPADITADAAVSS</sequence>
<dbReference type="PANTHER" id="PTHR45036:SF1">
    <property type="entry name" value="METHYLTRANSFERASE LIKE 7A"/>
    <property type="match status" value="1"/>
</dbReference>
<organism evidence="2">
    <name type="scientific">Pedococcus sp. KACC 23699</name>
    <dbReference type="NCBI Taxonomy" id="3149228"/>
    <lineage>
        <taxon>Bacteria</taxon>
        <taxon>Bacillati</taxon>
        <taxon>Actinomycetota</taxon>
        <taxon>Actinomycetes</taxon>
        <taxon>Micrococcales</taxon>
        <taxon>Intrasporangiaceae</taxon>
        <taxon>Pedococcus</taxon>
    </lineage>
</organism>
<dbReference type="Gene3D" id="3.40.50.150">
    <property type="entry name" value="Vaccinia Virus protein VP39"/>
    <property type="match status" value="1"/>
</dbReference>
<dbReference type="AlphaFoldDB" id="A0AAU7JY68"/>
<gene>
    <name evidence="2" type="ORF">ABEG17_08750</name>
</gene>
<dbReference type="InterPro" id="IPR052356">
    <property type="entry name" value="Thiol_S-MT"/>
</dbReference>
<dbReference type="RefSeq" id="WP_406832900.1">
    <property type="nucleotide sequence ID" value="NZ_CP157483.1"/>
</dbReference>
<dbReference type="SUPFAM" id="SSF53335">
    <property type="entry name" value="S-adenosyl-L-methionine-dependent methyltransferases"/>
    <property type="match status" value="1"/>
</dbReference>
<keyword evidence="2" id="KW-0808">Transferase</keyword>
<dbReference type="GO" id="GO:0008757">
    <property type="term" value="F:S-adenosylmethionine-dependent methyltransferase activity"/>
    <property type="evidence" value="ECO:0007669"/>
    <property type="project" value="InterPro"/>
</dbReference>
<dbReference type="PANTHER" id="PTHR45036">
    <property type="entry name" value="METHYLTRANSFERASE LIKE 7B"/>
    <property type="match status" value="1"/>
</dbReference>
<evidence type="ECO:0000259" key="1">
    <source>
        <dbReference type="Pfam" id="PF08241"/>
    </source>
</evidence>
<dbReference type="InterPro" id="IPR013216">
    <property type="entry name" value="Methyltransf_11"/>
</dbReference>
<dbReference type="EMBL" id="CP157483">
    <property type="protein sequence ID" value="XBO45403.1"/>
    <property type="molecule type" value="Genomic_DNA"/>
</dbReference>
<accession>A0AAU7JY68</accession>
<dbReference type="InterPro" id="IPR029063">
    <property type="entry name" value="SAM-dependent_MTases_sf"/>
</dbReference>
<dbReference type="Pfam" id="PF08241">
    <property type="entry name" value="Methyltransf_11"/>
    <property type="match status" value="1"/>
</dbReference>
<feature type="domain" description="Methyltransferase type 11" evidence="1">
    <location>
        <begin position="49"/>
        <end position="142"/>
    </location>
</feature>
<evidence type="ECO:0000313" key="2">
    <source>
        <dbReference type="EMBL" id="XBO45403.1"/>
    </source>
</evidence>
<dbReference type="CDD" id="cd02440">
    <property type="entry name" value="AdoMet_MTases"/>
    <property type="match status" value="1"/>
</dbReference>
<proteinExistence type="predicted"/>
<dbReference type="GO" id="GO:0032259">
    <property type="term" value="P:methylation"/>
    <property type="evidence" value="ECO:0007669"/>
    <property type="project" value="UniProtKB-KW"/>
</dbReference>
<protein>
    <submittedName>
        <fullName evidence="2">Class I SAM-dependent methyltransferase</fullName>
    </submittedName>
</protein>
<name>A0AAU7JY68_9MICO</name>